<dbReference type="PANTHER" id="PTHR30606">
    <property type="entry name" value="LIPID A BIOSYNTHESIS LAUROYL ACYLTRANSFERASE"/>
    <property type="match status" value="1"/>
</dbReference>
<dbReference type="CDD" id="cd07984">
    <property type="entry name" value="LPLAT_LABLAT-like"/>
    <property type="match status" value="1"/>
</dbReference>
<dbReference type="RefSeq" id="WP_185007199.1">
    <property type="nucleotide sequence ID" value="NZ_BAAAUI010000039.1"/>
</dbReference>
<evidence type="ECO:0000313" key="8">
    <source>
        <dbReference type="Proteomes" id="UP000533598"/>
    </source>
</evidence>
<keyword evidence="6 7" id="KW-0012">Acyltransferase</keyword>
<evidence type="ECO:0000313" key="7">
    <source>
        <dbReference type="EMBL" id="MBB4680989.1"/>
    </source>
</evidence>
<keyword evidence="4 7" id="KW-0808">Transferase</keyword>
<keyword evidence="3" id="KW-0997">Cell inner membrane</keyword>
<evidence type="ECO:0000256" key="5">
    <source>
        <dbReference type="ARBA" id="ARBA00023136"/>
    </source>
</evidence>
<name>A0A7W7CK66_9PSEU</name>
<proteinExistence type="predicted"/>
<keyword evidence="8" id="KW-1185">Reference proteome</keyword>
<organism evidence="7 8">
    <name type="scientific">Crossiella cryophila</name>
    <dbReference type="NCBI Taxonomy" id="43355"/>
    <lineage>
        <taxon>Bacteria</taxon>
        <taxon>Bacillati</taxon>
        <taxon>Actinomycetota</taxon>
        <taxon>Actinomycetes</taxon>
        <taxon>Pseudonocardiales</taxon>
        <taxon>Pseudonocardiaceae</taxon>
        <taxon>Crossiella</taxon>
    </lineage>
</organism>
<dbReference type="EMBL" id="JACHMH010000001">
    <property type="protein sequence ID" value="MBB4680989.1"/>
    <property type="molecule type" value="Genomic_DNA"/>
</dbReference>
<dbReference type="EC" id="2.3.1.241" evidence="7"/>
<evidence type="ECO:0000256" key="3">
    <source>
        <dbReference type="ARBA" id="ARBA00022519"/>
    </source>
</evidence>
<evidence type="ECO:0000256" key="1">
    <source>
        <dbReference type="ARBA" id="ARBA00004533"/>
    </source>
</evidence>
<evidence type="ECO:0000256" key="4">
    <source>
        <dbReference type="ARBA" id="ARBA00022679"/>
    </source>
</evidence>
<keyword evidence="2" id="KW-1003">Cell membrane</keyword>
<comment type="subcellular location">
    <subcellularLocation>
        <location evidence="1">Cell inner membrane</location>
    </subcellularLocation>
</comment>
<keyword evidence="5" id="KW-0472">Membrane</keyword>
<protein>
    <submittedName>
        <fullName evidence="7">KDO2-lipid IV(A) lauroyltransferase</fullName>
        <ecNumber evidence="7">2.3.1.241</ecNumber>
    </submittedName>
</protein>
<dbReference type="InterPro" id="IPR004960">
    <property type="entry name" value="LipA_acyltrans"/>
</dbReference>
<evidence type="ECO:0000256" key="6">
    <source>
        <dbReference type="ARBA" id="ARBA00023315"/>
    </source>
</evidence>
<dbReference type="GO" id="GO:0009247">
    <property type="term" value="P:glycolipid biosynthetic process"/>
    <property type="evidence" value="ECO:0007669"/>
    <property type="project" value="UniProtKB-ARBA"/>
</dbReference>
<dbReference type="AlphaFoldDB" id="A0A7W7CK66"/>
<accession>A0A7W7CK66</accession>
<dbReference type="Pfam" id="PF03279">
    <property type="entry name" value="Lip_A_acyltrans"/>
    <property type="match status" value="1"/>
</dbReference>
<dbReference type="PANTHER" id="PTHR30606:SF10">
    <property type="entry name" value="PHOSPHATIDYLINOSITOL MANNOSIDE ACYLTRANSFERASE"/>
    <property type="match status" value="1"/>
</dbReference>
<dbReference type="GO" id="GO:0008913">
    <property type="term" value="F:Kdo2-lipid IVA acyltransferase activity"/>
    <property type="evidence" value="ECO:0007669"/>
    <property type="project" value="UniProtKB-EC"/>
</dbReference>
<dbReference type="Proteomes" id="UP000533598">
    <property type="component" value="Unassembled WGS sequence"/>
</dbReference>
<dbReference type="GO" id="GO:0005886">
    <property type="term" value="C:plasma membrane"/>
    <property type="evidence" value="ECO:0007669"/>
    <property type="project" value="UniProtKB-SubCell"/>
</dbReference>
<comment type="caution">
    <text evidence="7">The sequence shown here is derived from an EMBL/GenBank/DDBJ whole genome shotgun (WGS) entry which is preliminary data.</text>
</comment>
<sequence>MTAARDRLLDTGYAAAWRLTRALPDPLARHLFATAAQCATHRGPGHRLRANLARIVPPDRLDATVRAGLRSYGRYWAETFRLPAQDLTALRRRVATTGVHHLDAALAAGRGVVLAMPHSGNWDIAGVWLTGHAGRFTTVAERLRPESLYRRFTAHREALGFEILPLTGGPPPGRLLLDRLRANRIVCLLADRVLTGAGVPVTFFGAPALLPGGPAHLAARTGAALLPAATWFTRHGWGLRFHPPLPVTGVAETTQRLAEVFAADLARHPADWHMLHPVWTGRR</sequence>
<reference evidence="7 8" key="1">
    <citation type="submission" date="2020-08" db="EMBL/GenBank/DDBJ databases">
        <title>Sequencing the genomes of 1000 actinobacteria strains.</title>
        <authorList>
            <person name="Klenk H.-P."/>
        </authorList>
    </citation>
    <scope>NUCLEOTIDE SEQUENCE [LARGE SCALE GENOMIC DNA]</scope>
    <source>
        <strain evidence="7 8">DSM 44230</strain>
    </source>
</reference>
<gene>
    <name evidence="7" type="ORF">HNR67_007107</name>
</gene>
<evidence type="ECO:0000256" key="2">
    <source>
        <dbReference type="ARBA" id="ARBA00022475"/>
    </source>
</evidence>
<dbReference type="NCBIfam" id="NF005919">
    <property type="entry name" value="PRK07920.1"/>
    <property type="match status" value="1"/>
</dbReference>